<dbReference type="Proteomes" id="UP000887565">
    <property type="component" value="Unplaced"/>
</dbReference>
<reference evidence="10" key="1">
    <citation type="submission" date="2022-11" db="UniProtKB">
        <authorList>
            <consortium name="WormBaseParasite"/>
        </authorList>
    </citation>
    <scope>IDENTIFICATION</scope>
</reference>
<dbReference type="GO" id="GO:0005783">
    <property type="term" value="C:endoplasmic reticulum"/>
    <property type="evidence" value="ECO:0007669"/>
    <property type="project" value="TreeGrafter"/>
</dbReference>
<dbReference type="GO" id="GO:0030134">
    <property type="term" value="C:COPII-coated ER to Golgi transport vesicle"/>
    <property type="evidence" value="ECO:0007669"/>
    <property type="project" value="TreeGrafter"/>
</dbReference>
<name>A0A915IZP8_ROMCU</name>
<evidence type="ECO:0000259" key="7">
    <source>
        <dbReference type="Pfam" id="PF07970"/>
    </source>
</evidence>
<keyword evidence="5 6" id="KW-0472">Membrane</keyword>
<dbReference type="PANTHER" id="PTHR10984">
    <property type="entry name" value="ENDOPLASMIC RETICULUM-GOLGI INTERMEDIATE COMPARTMENT PROTEIN"/>
    <property type="match status" value="1"/>
</dbReference>
<keyword evidence="9" id="KW-1185">Reference proteome</keyword>
<comment type="similarity">
    <text evidence="2">Belongs to the ERGIC family.</text>
</comment>
<dbReference type="InterPro" id="IPR012936">
    <property type="entry name" value="Erv_C"/>
</dbReference>
<accession>A0A915IZP8</accession>
<dbReference type="InterPro" id="IPR039542">
    <property type="entry name" value="Erv_N"/>
</dbReference>
<evidence type="ECO:0000313" key="10">
    <source>
        <dbReference type="WBParaSite" id="nRc.2.0.1.t19309-RA"/>
    </source>
</evidence>
<feature type="domain" description="Endoplasmic reticulum vesicle transporter N-terminal" evidence="8">
    <location>
        <begin position="18"/>
        <end position="105"/>
    </location>
</feature>
<dbReference type="Pfam" id="PF07970">
    <property type="entry name" value="COPIIcoated_ERV"/>
    <property type="match status" value="1"/>
</dbReference>
<keyword evidence="3 6" id="KW-0812">Transmembrane</keyword>
<dbReference type="WBParaSite" id="nRc.2.0.1.t19309-RA">
    <property type="protein sequence ID" value="nRc.2.0.1.t19309-RA"/>
    <property type="gene ID" value="nRc.2.0.1.g19309"/>
</dbReference>
<dbReference type="InterPro" id="IPR045888">
    <property type="entry name" value="Erv"/>
</dbReference>
<evidence type="ECO:0000256" key="2">
    <source>
        <dbReference type="ARBA" id="ARBA00005648"/>
    </source>
</evidence>
<organism evidence="9 10">
    <name type="scientific">Romanomermis culicivorax</name>
    <name type="common">Nematode worm</name>
    <dbReference type="NCBI Taxonomy" id="13658"/>
    <lineage>
        <taxon>Eukaryota</taxon>
        <taxon>Metazoa</taxon>
        <taxon>Ecdysozoa</taxon>
        <taxon>Nematoda</taxon>
        <taxon>Enoplea</taxon>
        <taxon>Dorylaimia</taxon>
        <taxon>Mermithida</taxon>
        <taxon>Mermithoidea</taxon>
        <taxon>Mermithidae</taxon>
        <taxon>Romanomermis</taxon>
    </lineage>
</organism>
<evidence type="ECO:0000313" key="9">
    <source>
        <dbReference type="Proteomes" id="UP000887565"/>
    </source>
</evidence>
<dbReference type="OMA" id="FSHRIYK"/>
<feature type="transmembrane region" description="Helical" evidence="6">
    <location>
        <begin position="359"/>
        <end position="385"/>
    </location>
</feature>
<protein>
    <submittedName>
        <fullName evidence="10">Endoplasmic reticulum-Golgi intermediate compartment protein 2</fullName>
    </submittedName>
</protein>
<dbReference type="Pfam" id="PF13850">
    <property type="entry name" value="ERGIC_N"/>
    <property type="match status" value="1"/>
</dbReference>
<proteinExistence type="inferred from homology"/>
<dbReference type="GO" id="GO:0006888">
    <property type="term" value="P:endoplasmic reticulum to Golgi vesicle-mediated transport"/>
    <property type="evidence" value="ECO:0007669"/>
    <property type="project" value="TreeGrafter"/>
</dbReference>
<evidence type="ECO:0000256" key="3">
    <source>
        <dbReference type="ARBA" id="ARBA00022692"/>
    </source>
</evidence>
<dbReference type="GO" id="GO:0033116">
    <property type="term" value="C:endoplasmic reticulum-Golgi intermediate compartment membrane"/>
    <property type="evidence" value="ECO:0007669"/>
    <property type="project" value="UniProtKB-SubCell"/>
</dbReference>
<dbReference type="GO" id="GO:0006890">
    <property type="term" value="P:retrograde vesicle-mediated transport, Golgi to endoplasmic reticulum"/>
    <property type="evidence" value="ECO:0007669"/>
    <property type="project" value="TreeGrafter"/>
</dbReference>
<evidence type="ECO:0000259" key="8">
    <source>
        <dbReference type="Pfam" id="PF13850"/>
    </source>
</evidence>
<evidence type="ECO:0000256" key="4">
    <source>
        <dbReference type="ARBA" id="ARBA00022989"/>
    </source>
</evidence>
<feature type="domain" description="Endoplasmic reticulum vesicle transporter C-terminal" evidence="7">
    <location>
        <begin position="200"/>
        <end position="376"/>
    </location>
</feature>
<comment type="subcellular location">
    <subcellularLocation>
        <location evidence="1">Endoplasmic reticulum-Golgi intermediate compartment membrane</location>
        <topology evidence="1">Multi-pass membrane protein</topology>
    </subcellularLocation>
</comment>
<evidence type="ECO:0000256" key="1">
    <source>
        <dbReference type="ARBA" id="ARBA00004457"/>
    </source>
</evidence>
<evidence type="ECO:0000256" key="6">
    <source>
        <dbReference type="SAM" id="Phobius"/>
    </source>
</evidence>
<sequence>MMSSAGLRLRKRPLKEIVKDFDAFPKVEPSAEEEKRVSGGAILLFSVSVIIWLVIGELRYYSQIDYDYKFIVDTDFDTKLEFNVDITVNNPCALISADISDSTDQALPFMYGELKSEPADFELDDSREVYFQILKDLKPLRLRFQLLDDLILWKLSINKKILLNRKNVGKLQNVDASTLIRNSALVELLHHHTANAERPSPKRGDACRIHGTVKVNKIAGNFHITPGISLPIVGGGHAHLTIFGVSTNFSHRIDKFSFGSADGVQFVNPLDGTEKITEGGTISIAPKFTLLQYYIKIVPTKIVYPDGATVKTCQYALTQRHRAIDHSKGSHGMPGINFRYDMSSVMIEIRQRYKSTVELLMRLSALIGGIYATAGLFSSILSFTINCLFCRKRTRSSDANKSLLISTKNRAQIKKDDELWDGSNVLVQNLSLLSSQTLLKEQNAVISNGLS</sequence>
<evidence type="ECO:0000256" key="5">
    <source>
        <dbReference type="ARBA" id="ARBA00023136"/>
    </source>
</evidence>
<keyword evidence="4 6" id="KW-1133">Transmembrane helix</keyword>
<dbReference type="PANTHER" id="PTHR10984:SF30">
    <property type="entry name" value="ENDOPLASMIC RETICULUM-GOLGI INTERMEDIATE COMPARTMENT PROTEIN 2"/>
    <property type="match status" value="1"/>
</dbReference>
<dbReference type="AlphaFoldDB" id="A0A915IZP8"/>